<dbReference type="Pfam" id="PF12796">
    <property type="entry name" value="Ank_2"/>
    <property type="match status" value="7"/>
</dbReference>
<dbReference type="Pfam" id="PF00023">
    <property type="entry name" value="Ank"/>
    <property type="match status" value="1"/>
</dbReference>
<evidence type="ECO:0000256" key="1">
    <source>
        <dbReference type="ARBA" id="ARBA00022737"/>
    </source>
</evidence>
<accession>A0A1Y1XLS8</accession>
<dbReference type="SUPFAM" id="SSF48403">
    <property type="entry name" value="Ankyrin repeat"/>
    <property type="match status" value="4"/>
</dbReference>
<dbReference type="Gene3D" id="1.25.40.20">
    <property type="entry name" value="Ankyrin repeat-containing domain"/>
    <property type="match status" value="8"/>
</dbReference>
<dbReference type="SMART" id="SM00248">
    <property type="entry name" value="ANK"/>
    <property type="match status" value="29"/>
</dbReference>
<proteinExistence type="predicted"/>
<dbReference type="Proteomes" id="UP000193944">
    <property type="component" value="Unassembled WGS sequence"/>
</dbReference>
<organism evidence="6 7">
    <name type="scientific">Anaeromyces robustus</name>
    <dbReference type="NCBI Taxonomy" id="1754192"/>
    <lineage>
        <taxon>Eukaryota</taxon>
        <taxon>Fungi</taxon>
        <taxon>Fungi incertae sedis</taxon>
        <taxon>Chytridiomycota</taxon>
        <taxon>Chytridiomycota incertae sedis</taxon>
        <taxon>Neocallimastigomycetes</taxon>
        <taxon>Neocallimastigales</taxon>
        <taxon>Neocallimastigaceae</taxon>
        <taxon>Anaeromyces</taxon>
    </lineage>
</organism>
<dbReference type="PROSITE" id="PS50297">
    <property type="entry name" value="ANK_REP_REGION"/>
    <property type="match status" value="2"/>
</dbReference>
<gene>
    <name evidence="6" type="ORF">BCR32DRAFT_301040</name>
</gene>
<feature type="coiled-coil region" evidence="4">
    <location>
        <begin position="1119"/>
        <end position="1146"/>
    </location>
</feature>
<evidence type="ECO:0000313" key="7">
    <source>
        <dbReference type="Proteomes" id="UP000193944"/>
    </source>
</evidence>
<dbReference type="OrthoDB" id="21416at2759"/>
<dbReference type="PANTHER" id="PTHR24123:SF33">
    <property type="entry name" value="PROTEIN HOS4"/>
    <property type="match status" value="1"/>
</dbReference>
<keyword evidence="2 3" id="KW-0040">ANK repeat</keyword>
<dbReference type="InterPro" id="IPR051165">
    <property type="entry name" value="Multifunctional_ANK_Repeat"/>
</dbReference>
<sequence length="1588" mass="185115">MFSHKLLINKLLFNEFLLKKILEKPGNSYKKEKRTILFQKIQNHLQEEINYKPKTYIIEILKSFDNEYNKDIYLIFLCINNDISYNMIDLLLSQYQKDDSYSEIYTCYLMYLLKNELYEILELFIKYGFNINGTITYENYEYNLLSYLLEIRQGDISNGLIILLQNNIDINKKLNYDPEYFLPKPNVKISIIDILIYKILRKSSQVHLDILILIFDICFVENQKFTSIRKIIDNLSSESYKNIVLCNNNSLIMIKRFITKCLYNEKEFYQSIFFKNLKRTALELNQILYNLKDMIEIDDKDLFRFIKEKNLEKIKNILDTHKNLINIKNMESNTPLMVASEFQTSDTKLIDLLIKYNPDKNIINNTGLTALHIASLFDNYEIIPKLITERNIDIKDVNGNTPLMLTAIKRNYECAKKLLSSNYKINVNSVDKYGDTPLIQTMNKILIVVDDLVKDLSKNSNDDLPKFVDLLIEKGADKNKTNKNNDTALHAACKNNIHEIIPKLITDKNINMKNKNGYTPLMIAIFKRNYECIKSLLSSKYNLDINMIDKNGNTPLMMTIMEYEDLSEFMDLFIEKGANKDLVNKNNDTALHIACKNNLNEVIPKLITEKNINMKNKDGYTPLMIAINERNYECIKTLLSNKYNLDINIVDKKGNTPLMMTIMKDEDISEFIDLFIEKGTNKDLINKNQSSALHIACKYNNYKIISKLITEKNINMKNKDGYTPLMIAINNKNYECIKSLLSSKHNLDINIVNNDGNSPLMMALMKYEEDLSRLIDLFIKKGSNKDLVNKNQSSILHIACENNLNEVIPKLITEKNINIKNKDGYTPLMIAINNKNYECLKSLLSSKYNLDINTVDKNGNTPLINAIINFKDLSEHIDLFIEKGANKDLINKNKSTALHIACENNLNEVIPKLITEKNINMKNKDGYTPIMIAINKKNKNDKKNIKSIIELLSSTQFNEYYKTNNNNDLISILTFLLDQHVENDKVYEILIPNIYFGIKQFKKLLNKIINNNSFIKAIIKCGISIHENNKNKNITSPLIYSVCKNYFDLSKSILNNYQGRVNEVDENNNYCLFHTMEKEKEDYFNLFLESGKIDFEKTNSEDLNPLEYSLKLKKTDMTKKLLKKYIEKYEKNNNNYELLNEIIDNKYYEISKELSELIKSEKEDYKLNYQKIKDVINSFANNSNNDNNNNYNNNYYYYDYYKYNIPYSKNYNEYNHDSYYSNDENNEKDKNNSKNIKDNFNNISNYLQTGKISNKFSKSIINNNNDYDDDDDDDDLILSSDSSFNDDYDDYNDKLLSENNFDNNDNLLSENKKEKENIYNGKEEEEEEEEEEENLDNFNEILLAYKNENEELLQILIENEFDINELCNDGSTPLLFSLKNKKFKSAKLLIKNKADITIPDNKGETAISYTLKKLSKEYLEILELLLPYMKMNQTYPPDGLTPLQYLIKYNHIIDGVPILSKAKDFNINEIINDDNDGNGNNLLFSLIKMNSSSSSSSSYSQDNLLNVIKIVLSNGGNPNQIDKENKVPLMYAIEQENFELIKLLIENNADIRFKMPNGETPLLYACKKNKTKIAKELLKNDKIRKGTK</sequence>
<evidence type="ECO:0000313" key="6">
    <source>
        <dbReference type="EMBL" id="ORX86697.1"/>
    </source>
</evidence>
<feature type="region of interest" description="Disordered" evidence="5">
    <location>
        <begin position="1216"/>
        <end position="1237"/>
    </location>
</feature>
<evidence type="ECO:0000256" key="5">
    <source>
        <dbReference type="SAM" id="MobiDB-lite"/>
    </source>
</evidence>
<feature type="compositionally biased region" description="Basic and acidic residues" evidence="5">
    <location>
        <begin position="1225"/>
        <end position="1237"/>
    </location>
</feature>
<feature type="repeat" description="ANK" evidence="3">
    <location>
        <begin position="1524"/>
        <end position="1556"/>
    </location>
</feature>
<evidence type="ECO:0000256" key="2">
    <source>
        <dbReference type="ARBA" id="ARBA00023043"/>
    </source>
</evidence>
<protein>
    <submittedName>
        <fullName evidence="6">Ankyrin</fullName>
    </submittedName>
</protein>
<name>A0A1Y1XLS8_9FUNG</name>
<feature type="repeat" description="ANK" evidence="3">
    <location>
        <begin position="823"/>
        <end position="855"/>
    </location>
</feature>
<keyword evidence="4" id="KW-0175">Coiled coil</keyword>
<comment type="caution">
    <text evidence="6">The sequence shown here is derived from an EMBL/GenBank/DDBJ whole genome shotgun (WGS) entry which is preliminary data.</text>
</comment>
<keyword evidence="1" id="KW-0677">Repeat</keyword>
<evidence type="ECO:0000256" key="4">
    <source>
        <dbReference type="SAM" id="Coils"/>
    </source>
</evidence>
<feature type="repeat" description="ANK" evidence="3">
    <location>
        <begin position="755"/>
        <end position="790"/>
    </location>
</feature>
<feature type="compositionally biased region" description="Polar residues" evidence="5">
    <location>
        <begin position="1297"/>
        <end position="1309"/>
    </location>
</feature>
<feature type="compositionally biased region" description="Acidic residues" evidence="5">
    <location>
        <begin position="1323"/>
        <end position="1333"/>
    </location>
</feature>
<feature type="repeat" description="ANK" evidence="3">
    <location>
        <begin position="366"/>
        <end position="399"/>
    </location>
</feature>
<dbReference type="PROSITE" id="PS50088">
    <property type="entry name" value="ANK_REPEAT"/>
    <property type="match status" value="8"/>
</dbReference>
<feature type="repeat" description="ANK" evidence="3">
    <location>
        <begin position="1369"/>
        <end position="1401"/>
    </location>
</feature>
<feature type="repeat" description="ANK" evidence="3">
    <location>
        <begin position="618"/>
        <end position="647"/>
    </location>
</feature>
<dbReference type="PANTHER" id="PTHR24123">
    <property type="entry name" value="ANKYRIN REPEAT-CONTAINING"/>
    <property type="match status" value="1"/>
</dbReference>
<dbReference type="InterPro" id="IPR036770">
    <property type="entry name" value="Ankyrin_rpt-contain_sf"/>
</dbReference>
<keyword evidence="7" id="KW-1185">Reference proteome</keyword>
<reference evidence="6 7" key="1">
    <citation type="submission" date="2016-08" db="EMBL/GenBank/DDBJ databases">
        <title>A Parts List for Fungal Cellulosomes Revealed by Comparative Genomics.</title>
        <authorList>
            <consortium name="DOE Joint Genome Institute"/>
            <person name="Haitjema C.H."/>
            <person name="Gilmore S.P."/>
            <person name="Henske J.K."/>
            <person name="Solomon K.V."/>
            <person name="De Groot R."/>
            <person name="Kuo A."/>
            <person name="Mondo S.J."/>
            <person name="Salamov A.A."/>
            <person name="Labutti K."/>
            <person name="Zhao Z."/>
            <person name="Chiniquy J."/>
            <person name="Barry K."/>
            <person name="Brewer H.M."/>
            <person name="Purvine S.O."/>
            <person name="Wright A.T."/>
            <person name="Boxma B."/>
            <person name="Van Alen T."/>
            <person name="Hackstein J.H."/>
            <person name="Baker S.E."/>
            <person name="Grigoriev I.V."/>
            <person name="O'Malley M.A."/>
        </authorList>
    </citation>
    <scope>NUCLEOTIDE SEQUENCE [LARGE SCALE GENOMIC DNA]</scope>
    <source>
        <strain evidence="6 7">S4</strain>
    </source>
</reference>
<dbReference type="STRING" id="1754192.A0A1Y1XLS8"/>
<dbReference type="EMBL" id="MCFG01000018">
    <property type="protein sequence ID" value="ORX86697.1"/>
    <property type="molecule type" value="Genomic_DNA"/>
</dbReference>
<reference evidence="6 7" key="2">
    <citation type="submission" date="2016-08" db="EMBL/GenBank/DDBJ databases">
        <title>Pervasive Adenine N6-methylation of Active Genes in Fungi.</title>
        <authorList>
            <consortium name="DOE Joint Genome Institute"/>
            <person name="Mondo S.J."/>
            <person name="Dannebaum R.O."/>
            <person name="Kuo R.C."/>
            <person name="Labutti K."/>
            <person name="Haridas S."/>
            <person name="Kuo A."/>
            <person name="Salamov A."/>
            <person name="Ahrendt S.R."/>
            <person name="Lipzen A."/>
            <person name="Sullivan W."/>
            <person name="Andreopoulos W.B."/>
            <person name="Clum A."/>
            <person name="Lindquist E."/>
            <person name="Daum C."/>
            <person name="Ramamoorthy G.K."/>
            <person name="Gryganskyi A."/>
            <person name="Culley D."/>
            <person name="Magnuson J.K."/>
            <person name="James T.Y."/>
            <person name="O'Malley M.A."/>
            <person name="Stajich J.E."/>
            <person name="Spatafora J.W."/>
            <person name="Visel A."/>
            <person name="Grigoriev I.V."/>
        </authorList>
    </citation>
    <scope>NUCLEOTIDE SEQUENCE [LARGE SCALE GENOMIC DNA]</scope>
    <source>
        <strain evidence="6 7">S4</strain>
    </source>
</reference>
<dbReference type="InterPro" id="IPR002110">
    <property type="entry name" value="Ankyrin_rpt"/>
</dbReference>
<evidence type="ECO:0000256" key="3">
    <source>
        <dbReference type="PROSITE-ProRule" id="PRU00023"/>
    </source>
</evidence>
<feature type="repeat" description="ANK" evidence="3">
    <location>
        <begin position="331"/>
        <end position="365"/>
    </location>
</feature>
<feature type="region of interest" description="Disordered" evidence="5">
    <location>
        <begin position="1297"/>
        <end position="1333"/>
    </location>
</feature>
<feature type="repeat" description="ANK" evidence="3">
    <location>
        <begin position="398"/>
        <end position="430"/>
    </location>
</feature>